<evidence type="ECO:0000313" key="2">
    <source>
        <dbReference type="EMBL" id="RYV49932.1"/>
    </source>
</evidence>
<evidence type="ECO:0000256" key="1">
    <source>
        <dbReference type="SAM" id="Phobius"/>
    </source>
</evidence>
<protein>
    <submittedName>
        <fullName evidence="2">Uncharacterized protein</fullName>
    </submittedName>
</protein>
<reference evidence="2 3" key="1">
    <citation type="submission" date="2019-01" db="EMBL/GenBank/DDBJ databases">
        <title>Novel species of Cellulomonas.</title>
        <authorList>
            <person name="Liu Q."/>
            <person name="Xin Y.-H."/>
        </authorList>
    </citation>
    <scope>NUCLEOTIDE SEQUENCE [LARGE SCALE GENOMIC DNA]</scope>
    <source>
        <strain evidence="2 3">HLT2-17</strain>
    </source>
</reference>
<keyword evidence="3" id="KW-1185">Reference proteome</keyword>
<name>A0A4Q5MW92_9MICO</name>
<organism evidence="2 3">
    <name type="scientific">Pengzhenrongella frigida</name>
    <dbReference type="NCBI Taxonomy" id="1259133"/>
    <lineage>
        <taxon>Bacteria</taxon>
        <taxon>Bacillati</taxon>
        <taxon>Actinomycetota</taxon>
        <taxon>Actinomycetes</taxon>
        <taxon>Micrococcales</taxon>
        <taxon>Pengzhenrongella</taxon>
    </lineage>
</organism>
<dbReference type="AlphaFoldDB" id="A0A4Q5MW92"/>
<comment type="caution">
    <text evidence="2">The sequence shown here is derived from an EMBL/GenBank/DDBJ whole genome shotgun (WGS) entry which is preliminary data.</text>
</comment>
<dbReference type="EMBL" id="SDWW01000047">
    <property type="protein sequence ID" value="RYV49932.1"/>
    <property type="molecule type" value="Genomic_DNA"/>
</dbReference>
<dbReference type="Proteomes" id="UP000293764">
    <property type="component" value="Unassembled WGS sequence"/>
</dbReference>
<sequence length="86" mass="8526">MTNSAPAFLVAACQVAADGTLFPQLALLLGSPFMVAGAALMVSASSSANGSHTRAGAWGGGCRGLDTDDLDALDGPANRGMACMPR</sequence>
<accession>A0A4Q5MW92</accession>
<evidence type="ECO:0000313" key="3">
    <source>
        <dbReference type="Proteomes" id="UP000293764"/>
    </source>
</evidence>
<keyword evidence="1" id="KW-0812">Transmembrane</keyword>
<dbReference type="RefSeq" id="WP_130103757.1">
    <property type="nucleotide sequence ID" value="NZ_SDWW01000047.1"/>
</dbReference>
<feature type="transmembrane region" description="Helical" evidence="1">
    <location>
        <begin position="27"/>
        <end position="44"/>
    </location>
</feature>
<keyword evidence="1" id="KW-1133">Transmembrane helix</keyword>
<keyword evidence="1" id="KW-0472">Membrane</keyword>
<proteinExistence type="predicted"/>
<gene>
    <name evidence="2" type="ORF">EUA98_16335</name>
</gene>